<dbReference type="RefSeq" id="WP_190969569.1">
    <property type="nucleotide sequence ID" value="NZ_JACJTB010000033.1"/>
</dbReference>
<dbReference type="Proteomes" id="UP000603457">
    <property type="component" value="Unassembled WGS sequence"/>
</dbReference>
<reference evidence="1 2" key="1">
    <citation type="journal article" date="2020" name="ISME J.">
        <title>Comparative genomics reveals insights into cyanobacterial evolution and habitat adaptation.</title>
        <authorList>
            <person name="Chen M.Y."/>
            <person name="Teng W.K."/>
            <person name="Zhao L."/>
            <person name="Hu C.X."/>
            <person name="Zhou Y.K."/>
            <person name="Han B.P."/>
            <person name="Song L.R."/>
            <person name="Shu W.S."/>
        </authorList>
    </citation>
    <scope>NUCLEOTIDE SEQUENCE [LARGE SCALE GENOMIC DNA]</scope>
    <source>
        <strain evidence="1 2">FACHB-130</strain>
    </source>
</reference>
<organism evidence="1 2">
    <name type="scientific">Nostoc spongiaeforme FACHB-130</name>
    <dbReference type="NCBI Taxonomy" id="1357510"/>
    <lineage>
        <taxon>Bacteria</taxon>
        <taxon>Bacillati</taxon>
        <taxon>Cyanobacteriota</taxon>
        <taxon>Cyanophyceae</taxon>
        <taxon>Nostocales</taxon>
        <taxon>Nostocaceae</taxon>
        <taxon>Nostoc</taxon>
    </lineage>
</organism>
<evidence type="ECO:0000313" key="1">
    <source>
        <dbReference type="EMBL" id="MBD2596862.1"/>
    </source>
</evidence>
<dbReference type="EMBL" id="JACJTB010000033">
    <property type="protein sequence ID" value="MBD2596862.1"/>
    <property type="molecule type" value="Genomic_DNA"/>
</dbReference>
<name>A0ABR8G123_9NOSO</name>
<sequence length="121" mass="13375">MIHGVSQEELETLYGQVALKFSLALLNHQYEKAHSYLGSAICDEWPPSLLKETYEGMVDYFEIPASAMSIDSVETDLPDNDSDSAMVYVSVIGEGNTEAVIVVVANESGNYLIQEIEWGRP</sequence>
<keyword evidence="2" id="KW-1185">Reference proteome</keyword>
<accession>A0ABR8G123</accession>
<gene>
    <name evidence="1" type="ORF">H6G74_21370</name>
</gene>
<comment type="caution">
    <text evidence="1">The sequence shown here is derived from an EMBL/GenBank/DDBJ whole genome shotgun (WGS) entry which is preliminary data.</text>
</comment>
<proteinExistence type="predicted"/>
<evidence type="ECO:0000313" key="2">
    <source>
        <dbReference type="Proteomes" id="UP000603457"/>
    </source>
</evidence>
<protein>
    <submittedName>
        <fullName evidence="1">Uncharacterized protein</fullName>
    </submittedName>
</protein>